<accession>A0A1I2DX59</accession>
<evidence type="ECO:0000256" key="1">
    <source>
        <dbReference type="SAM" id="MobiDB-lite"/>
    </source>
</evidence>
<feature type="region of interest" description="Disordered" evidence="1">
    <location>
        <begin position="33"/>
        <end position="52"/>
    </location>
</feature>
<keyword evidence="2" id="KW-0812">Transmembrane</keyword>
<evidence type="ECO:0000313" key="4">
    <source>
        <dbReference type="Proteomes" id="UP000181942"/>
    </source>
</evidence>
<dbReference type="Proteomes" id="UP000181942">
    <property type="component" value="Unassembled WGS sequence"/>
</dbReference>
<feature type="transmembrane region" description="Helical" evidence="2">
    <location>
        <begin position="487"/>
        <end position="508"/>
    </location>
</feature>
<sequence length="514" mass="55394">MRTVIDPAGLTPAERRVWEAFPLGEGVDFREAPASAADSGGNPADDPAVGASWGPERTVRAEVLRALLIDGPAHDGEIAGLKLTGARITGQLDLEYGTVEQAVQLRFCHFEQPLKLYGAQLRALVLSDSVLPGLKAGNLRVDGVLRLSCCRVTGPIRLQGAKISGAVFVNGARLGRPAAPDTPDAPDPEGAEEPVLQLNHAAIGTDLWAVGLVAHGQVRLNGATVGGQVNLDDADLHVPAGETALHAETLSVGTDLRAVRLRARGRVNLSGSRIPHQLNLAYARLSNPGGPALRASSCVIGELWLREAAPIVGTVNLRRSQLDLLHVPPGVWPDRVRIDGLGYRTLAPHLPAEQRLPLLEREESGYLPYVYEQLAAAYRTAGDDAAARTVQLAKLRRHRRTLPRYARFWGRLQDVAVGYGYRPMRAAGWLLLLLCTGATAFTLHHPPALKPAEAPGFNPVFYTLDLLLPLVDFGQETAFAPRGWYQWLSYLLIAVGWILATTIAAGVTRSLNRQ</sequence>
<name>A0A1I2DX59_9ACTN</name>
<evidence type="ECO:0000313" key="3">
    <source>
        <dbReference type="EMBL" id="SFE85262.1"/>
    </source>
</evidence>
<organism evidence="3 4">
    <name type="scientific">Streptomyces mirabilis</name>
    <dbReference type="NCBI Taxonomy" id="68239"/>
    <lineage>
        <taxon>Bacteria</taxon>
        <taxon>Bacillati</taxon>
        <taxon>Actinomycetota</taxon>
        <taxon>Actinomycetes</taxon>
        <taxon>Kitasatosporales</taxon>
        <taxon>Streptomycetaceae</taxon>
        <taxon>Streptomyces</taxon>
    </lineage>
</organism>
<dbReference type="AlphaFoldDB" id="A0A1I2DX59"/>
<evidence type="ECO:0008006" key="5">
    <source>
        <dbReference type="Google" id="ProtNLM"/>
    </source>
</evidence>
<gene>
    <name evidence="3" type="ORF">SAMN02787118_102880</name>
</gene>
<evidence type="ECO:0000256" key="2">
    <source>
        <dbReference type="SAM" id="Phobius"/>
    </source>
</evidence>
<dbReference type="EMBL" id="FONR01000002">
    <property type="protein sequence ID" value="SFE85262.1"/>
    <property type="molecule type" value="Genomic_DNA"/>
</dbReference>
<protein>
    <recommendedName>
        <fullName evidence="5">Membrane-associated oxidoreductase</fullName>
    </recommendedName>
</protein>
<keyword evidence="2" id="KW-1133">Transmembrane helix</keyword>
<proteinExistence type="predicted"/>
<keyword evidence="2" id="KW-0472">Membrane</keyword>
<reference evidence="3 4" key="1">
    <citation type="submission" date="2016-10" db="EMBL/GenBank/DDBJ databases">
        <authorList>
            <person name="de Groot N.N."/>
        </authorList>
    </citation>
    <scope>NUCLEOTIDE SEQUENCE [LARGE SCALE GENOMIC DNA]</scope>
    <source>
        <strain evidence="3 4">OK461</strain>
    </source>
</reference>